<evidence type="ECO:0000256" key="1">
    <source>
        <dbReference type="SAM" id="MobiDB-lite"/>
    </source>
</evidence>
<dbReference type="AlphaFoldDB" id="A0A453T0Z2"/>
<organism evidence="2 3">
    <name type="scientific">Aegilops tauschii subsp. strangulata</name>
    <name type="common">Goatgrass</name>
    <dbReference type="NCBI Taxonomy" id="200361"/>
    <lineage>
        <taxon>Eukaryota</taxon>
        <taxon>Viridiplantae</taxon>
        <taxon>Streptophyta</taxon>
        <taxon>Embryophyta</taxon>
        <taxon>Tracheophyta</taxon>
        <taxon>Spermatophyta</taxon>
        <taxon>Magnoliopsida</taxon>
        <taxon>Liliopsida</taxon>
        <taxon>Poales</taxon>
        <taxon>Poaceae</taxon>
        <taxon>BOP clade</taxon>
        <taxon>Pooideae</taxon>
        <taxon>Triticodae</taxon>
        <taxon>Triticeae</taxon>
        <taxon>Triticinae</taxon>
        <taxon>Aegilops</taxon>
    </lineage>
</organism>
<proteinExistence type="predicted"/>
<dbReference type="Gramene" id="AET7Gv21185900.5">
    <property type="protein sequence ID" value="AET7Gv21185900.5"/>
    <property type="gene ID" value="AET7Gv21185900"/>
</dbReference>
<reference evidence="2" key="4">
    <citation type="submission" date="2019-03" db="UniProtKB">
        <authorList>
            <consortium name="EnsemblPlants"/>
        </authorList>
    </citation>
    <scope>IDENTIFICATION</scope>
</reference>
<evidence type="ECO:0000313" key="3">
    <source>
        <dbReference type="Proteomes" id="UP000015105"/>
    </source>
</evidence>
<reference evidence="2" key="5">
    <citation type="journal article" date="2021" name="G3 (Bethesda)">
        <title>Aegilops tauschii genome assembly Aet v5.0 features greater sequence contiguity and improved annotation.</title>
        <authorList>
            <person name="Wang L."/>
            <person name="Zhu T."/>
            <person name="Rodriguez J.C."/>
            <person name="Deal K.R."/>
            <person name="Dubcovsky J."/>
            <person name="McGuire P.E."/>
            <person name="Lux T."/>
            <person name="Spannagl M."/>
            <person name="Mayer K.F.X."/>
            <person name="Baldrich P."/>
            <person name="Meyers B.C."/>
            <person name="Huo N."/>
            <person name="Gu Y.Q."/>
            <person name="Zhou H."/>
            <person name="Devos K.M."/>
            <person name="Bennetzen J.L."/>
            <person name="Unver T."/>
            <person name="Budak H."/>
            <person name="Gulick P.J."/>
            <person name="Galiba G."/>
            <person name="Kalapos B."/>
            <person name="Nelson D.R."/>
            <person name="Li P."/>
            <person name="You F.M."/>
            <person name="Luo M.C."/>
            <person name="Dvorak J."/>
        </authorList>
    </citation>
    <scope>NUCLEOTIDE SEQUENCE [LARGE SCALE GENOMIC DNA]</scope>
    <source>
        <strain evidence="2">cv. AL8/78</strain>
    </source>
</reference>
<keyword evidence="3" id="KW-1185">Reference proteome</keyword>
<protein>
    <submittedName>
        <fullName evidence="2">Uncharacterized protein</fullName>
    </submittedName>
</protein>
<reference evidence="3" key="1">
    <citation type="journal article" date="2014" name="Science">
        <title>Ancient hybridizations among the ancestral genomes of bread wheat.</title>
        <authorList>
            <consortium name="International Wheat Genome Sequencing Consortium,"/>
            <person name="Marcussen T."/>
            <person name="Sandve S.R."/>
            <person name="Heier L."/>
            <person name="Spannagl M."/>
            <person name="Pfeifer M."/>
            <person name="Jakobsen K.S."/>
            <person name="Wulff B.B."/>
            <person name="Steuernagel B."/>
            <person name="Mayer K.F."/>
            <person name="Olsen O.A."/>
        </authorList>
    </citation>
    <scope>NUCLEOTIDE SEQUENCE [LARGE SCALE GENOMIC DNA]</scope>
    <source>
        <strain evidence="3">cv. AL8/78</strain>
    </source>
</reference>
<evidence type="ECO:0000313" key="2">
    <source>
        <dbReference type="EnsemblPlants" id="AET7Gv21185900.5"/>
    </source>
</evidence>
<accession>A0A453T0Z2</accession>
<dbReference type="Proteomes" id="UP000015105">
    <property type="component" value="Chromosome 7D"/>
</dbReference>
<sequence>GASPRNLIPPPSPSAPSIPIAGETSRPHLPIPSVQIYPSLPIAPFNWIPSHSIPSSLGFDLVAAGGSGSPQDDRFLCVAKPFGESVSFKSDDVTAPNFVLRFGPEVVRKKHFATNPCEYWASSLISFQSFRV</sequence>
<reference evidence="2" key="3">
    <citation type="journal article" date="2017" name="Nature">
        <title>Genome sequence of the progenitor of the wheat D genome Aegilops tauschii.</title>
        <authorList>
            <person name="Luo M.C."/>
            <person name="Gu Y.Q."/>
            <person name="Puiu D."/>
            <person name="Wang H."/>
            <person name="Twardziok S.O."/>
            <person name="Deal K.R."/>
            <person name="Huo N."/>
            <person name="Zhu T."/>
            <person name="Wang L."/>
            <person name="Wang Y."/>
            <person name="McGuire P.E."/>
            <person name="Liu S."/>
            <person name="Long H."/>
            <person name="Ramasamy R.K."/>
            <person name="Rodriguez J.C."/>
            <person name="Van S.L."/>
            <person name="Yuan L."/>
            <person name="Wang Z."/>
            <person name="Xia Z."/>
            <person name="Xiao L."/>
            <person name="Anderson O.D."/>
            <person name="Ouyang S."/>
            <person name="Liang Y."/>
            <person name="Zimin A.V."/>
            <person name="Pertea G."/>
            <person name="Qi P."/>
            <person name="Bennetzen J.L."/>
            <person name="Dai X."/>
            <person name="Dawson M.W."/>
            <person name="Muller H.G."/>
            <person name="Kugler K."/>
            <person name="Rivarola-Duarte L."/>
            <person name="Spannagl M."/>
            <person name="Mayer K.F.X."/>
            <person name="Lu F.H."/>
            <person name="Bevan M.W."/>
            <person name="Leroy P."/>
            <person name="Li P."/>
            <person name="You F.M."/>
            <person name="Sun Q."/>
            <person name="Liu Z."/>
            <person name="Lyons E."/>
            <person name="Wicker T."/>
            <person name="Salzberg S.L."/>
            <person name="Devos K.M."/>
            <person name="Dvorak J."/>
        </authorList>
    </citation>
    <scope>NUCLEOTIDE SEQUENCE [LARGE SCALE GENOMIC DNA]</scope>
    <source>
        <strain evidence="2">cv. AL8/78</strain>
    </source>
</reference>
<dbReference type="EnsemblPlants" id="AET7Gv21185900.5">
    <property type="protein sequence ID" value="AET7Gv21185900.5"/>
    <property type="gene ID" value="AET7Gv21185900"/>
</dbReference>
<feature type="compositionally biased region" description="Pro residues" evidence="1">
    <location>
        <begin position="7"/>
        <end position="16"/>
    </location>
</feature>
<feature type="region of interest" description="Disordered" evidence="1">
    <location>
        <begin position="1"/>
        <end position="26"/>
    </location>
</feature>
<reference evidence="3" key="2">
    <citation type="journal article" date="2017" name="Nat. Plants">
        <title>The Aegilops tauschii genome reveals multiple impacts of transposons.</title>
        <authorList>
            <person name="Zhao G."/>
            <person name="Zou C."/>
            <person name="Li K."/>
            <person name="Wang K."/>
            <person name="Li T."/>
            <person name="Gao L."/>
            <person name="Zhang X."/>
            <person name="Wang H."/>
            <person name="Yang Z."/>
            <person name="Liu X."/>
            <person name="Jiang W."/>
            <person name="Mao L."/>
            <person name="Kong X."/>
            <person name="Jiao Y."/>
            <person name="Jia J."/>
        </authorList>
    </citation>
    <scope>NUCLEOTIDE SEQUENCE [LARGE SCALE GENOMIC DNA]</scope>
    <source>
        <strain evidence="3">cv. AL8/78</strain>
    </source>
</reference>
<name>A0A453T0Z2_AEGTS</name>